<feature type="domain" description="Methyltransferase" evidence="3">
    <location>
        <begin position="50"/>
        <end position="147"/>
    </location>
</feature>
<dbReference type="CDD" id="cd02440">
    <property type="entry name" value="AdoMet_MTases"/>
    <property type="match status" value="1"/>
</dbReference>
<accession>A0ABX7L7P8</accession>
<name>A0ABX7L7P8_9BACL</name>
<evidence type="ECO:0000313" key="5">
    <source>
        <dbReference type="Proteomes" id="UP000663452"/>
    </source>
</evidence>
<keyword evidence="1" id="KW-0808">Transferase</keyword>
<evidence type="ECO:0000256" key="1">
    <source>
        <dbReference type="ARBA" id="ARBA00022679"/>
    </source>
</evidence>
<dbReference type="PANTHER" id="PTHR43861">
    <property type="entry name" value="TRANS-ACONITATE 2-METHYLTRANSFERASE-RELATED"/>
    <property type="match status" value="1"/>
</dbReference>
<evidence type="ECO:0000256" key="2">
    <source>
        <dbReference type="ARBA" id="ARBA00022691"/>
    </source>
</evidence>
<reference evidence="4 5" key="1">
    <citation type="submission" date="2021-02" db="EMBL/GenBank/DDBJ databases">
        <title>Paenibacillus tianjinensis sp. nov.</title>
        <authorList>
            <person name="Liu H."/>
        </authorList>
    </citation>
    <scope>NUCLEOTIDE SEQUENCE [LARGE SCALE GENOMIC DNA]</scope>
    <source>
        <strain evidence="4 5">TB2019</strain>
    </source>
</reference>
<dbReference type="EMBL" id="CP070969">
    <property type="protein sequence ID" value="QSF43383.1"/>
    <property type="molecule type" value="Genomic_DNA"/>
</dbReference>
<dbReference type="PANTHER" id="PTHR43861:SF2">
    <property type="entry name" value="CARBOXY-S-ADENOSYL-L-METHIONINE SYNTHASE"/>
    <property type="match status" value="1"/>
</dbReference>
<dbReference type="InterPro" id="IPR029063">
    <property type="entry name" value="SAM-dependent_MTases_sf"/>
</dbReference>
<dbReference type="GO" id="GO:0008168">
    <property type="term" value="F:methyltransferase activity"/>
    <property type="evidence" value="ECO:0007669"/>
    <property type="project" value="UniProtKB-KW"/>
</dbReference>
<keyword evidence="5" id="KW-1185">Reference proteome</keyword>
<dbReference type="RefSeq" id="WP_206101016.1">
    <property type="nucleotide sequence ID" value="NZ_CP070969.1"/>
</dbReference>
<keyword evidence="4" id="KW-0489">Methyltransferase</keyword>
<evidence type="ECO:0000313" key="4">
    <source>
        <dbReference type="EMBL" id="QSF43383.1"/>
    </source>
</evidence>
<sequence length="232" mass="26818">MLQESGDWKFDSEVVPIFDEHVRLSVPLYEEIHNMITEMSYWFAEDFTNIYDIGTSTGETIHNLSIKHKNKNIKYIGVDSSESMVIKARQRFDKESSVTILNQDVSDSNFAMNNASYITAVLSIMFISQRQRQDLIHKIYNSLNYGGAFVMIEKVVGSNARFDEMWIELYHDLKLKNGLKHEEVIAKSQSIRGILKPYTVDENISMLKKSGFTNIDTFFKWNNFAGFIAIKL</sequence>
<dbReference type="Proteomes" id="UP000663452">
    <property type="component" value="Chromosome"/>
</dbReference>
<keyword evidence="2" id="KW-0949">S-adenosyl-L-methionine</keyword>
<dbReference type="InterPro" id="IPR041698">
    <property type="entry name" value="Methyltransf_25"/>
</dbReference>
<evidence type="ECO:0000259" key="3">
    <source>
        <dbReference type="Pfam" id="PF13649"/>
    </source>
</evidence>
<dbReference type="InterPro" id="IPR005271">
    <property type="entry name" value="CmoA"/>
</dbReference>
<protein>
    <submittedName>
        <fullName evidence="4">Methyltransferase domain-containing protein</fullName>
    </submittedName>
</protein>
<dbReference type="GO" id="GO:0032259">
    <property type="term" value="P:methylation"/>
    <property type="evidence" value="ECO:0007669"/>
    <property type="project" value="UniProtKB-KW"/>
</dbReference>
<dbReference type="Pfam" id="PF13649">
    <property type="entry name" value="Methyltransf_25"/>
    <property type="match status" value="1"/>
</dbReference>
<gene>
    <name evidence="4" type="ORF">JRJ22_19140</name>
</gene>
<organism evidence="4 5">
    <name type="scientific">Paenibacillus tianjinensis</name>
    <dbReference type="NCBI Taxonomy" id="2810347"/>
    <lineage>
        <taxon>Bacteria</taxon>
        <taxon>Bacillati</taxon>
        <taxon>Bacillota</taxon>
        <taxon>Bacilli</taxon>
        <taxon>Bacillales</taxon>
        <taxon>Paenibacillaceae</taxon>
        <taxon>Paenibacillus</taxon>
    </lineage>
</organism>
<dbReference type="SUPFAM" id="SSF53335">
    <property type="entry name" value="S-adenosyl-L-methionine-dependent methyltransferases"/>
    <property type="match status" value="1"/>
</dbReference>
<dbReference type="PIRSF" id="PIRSF006325">
    <property type="entry name" value="MeTrfase_bac"/>
    <property type="match status" value="1"/>
</dbReference>
<dbReference type="Gene3D" id="3.40.50.150">
    <property type="entry name" value="Vaccinia Virus protein VP39"/>
    <property type="match status" value="1"/>
</dbReference>
<proteinExistence type="predicted"/>